<gene>
    <name evidence="1" type="ORF">DXU93_05045</name>
</gene>
<dbReference type="AlphaFoldDB" id="A0A3E1F063"/>
<keyword evidence="2" id="KW-1185">Reference proteome</keyword>
<dbReference type="InterPro" id="IPR052927">
    <property type="entry name" value="DCC_oxidoreductase"/>
</dbReference>
<dbReference type="InterPro" id="IPR007263">
    <property type="entry name" value="DCC1-like"/>
</dbReference>
<protein>
    <submittedName>
        <fullName evidence="1">DUF393 domain-containing protein</fullName>
    </submittedName>
</protein>
<name>A0A3E1F063_9FLAO</name>
<accession>A0A3E1F063</accession>
<dbReference type="Pfam" id="PF04134">
    <property type="entry name" value="DCC1-like"/>
    <property type="match status" value="1"/>
</dbReference>
<dbReference type="OrthoDB" id="9785438at2"/>
<reference evidence="1 2" key="1">
    <citation type="submission" date="2018-08" db="EMBL/GenBank/DDBJ databases">
        <title>The draft genome squence of Brumimicrobium sp. N62.</title>
        <authorList>
            <person name="Du Z.-J."/>
            <person name="Luo H.-R."/>
        </authorList>
    </citation>
    <scope>NUCLEOTIDE SEQUENCE [LARGE SCALE GENOMIC DNA]</scope>
    <source>
        <strain evidence="1 2">N62</strain>
    </source>
</reference>
<organism evidence="1 2">
    <name type="scientific">Brumimicrobium aurantiacum</name>
    <dbReference type="NCBI Taxonomy" id="1737063"/>
    <lineage>
        <taxon>Bacteria</taxon>
        <taxon>Pseudomonadati</taxon>
        <taxon>Bacteroidota</taxon>
        <taxon>Flavobacteriia</taxon>
        <taxon>Flavobacteriales</taxon>
        <taxon>Crocinitomicaceae</taxon>
        <taxon>Brumimicrobium</taxon>
    </lineage>
</organism>
<dbReference type="RefSeq" id="WP_116880169.1">
    <property type="nucleotide sequence ID" value="NZ_QURB01000002.1"/>
</dbReference>
<evidence type="ECO:0000313" key="2">
    <source>
        <dbReference type="Proteomes" id="UP000257127"/>
    </source>
</evidence>
<dbReference type="EMBL" id="QURB01000002">
    <property type="protein sequence ID" value="RFC55190.1"/>
    <property type="molecule type" value="Genomic_DNA"/>
</dbReference>
<dbReference type="Proteomes" id="UP000257127">
    <property type="component" value="Unassembled WGS sequence"/>
</dbReference>
<comment type="caution">
    <text evidence="1">The sequence shown here is derived from an EMBL/GenBank/DDBJ whole genome shotgun (WGS) entry which is preliminary data.</text>
</comment>
<evidence type="ECO:0000313" key="1">
    <source>
        <dbReference type="EMBL" id="RFC55190.1"/>
    </source>
</evidence>
<proteinExistence type="predicted"/>
<dbReference type="PANTHER" id="PTHR33639:SF2">
    <property type="entry name" value="DUF393 DOMAIN-CONTAINING PROTEIN"/>
    <property type="match status" value="1"/>
</dbReference>
<dbReference type="GO" id="GO:0015035">
    <property type="term" value="F:protein-disulfide reductase activity"/>
    <property type="evidence" value="ECO:0007669"/>
    <property type="project" value="InterPro"/>
</dbReference>
<dbReference type="PANTHER" id="PTHR33639">
    <property type="entry name" value="THIOL-DISULFIDE OXIDOREDUCTASE DCC"/>
    <property type="match status" value="1"/>
</dbReference>
<sequence>MKLEELLTIECIVFYDGSCGFCNSSIQFILKHKAKDFYFIPLQSKLAEEILALHHEEIKMNTLYFFEKKELYQKSTAAIRITKHLSGIYPIFFYLGYLIPKFLRDWGYDQIAKRRHKIKAQYCTLPSATERKFFIDNY</sequence>